<name>A0A2H0KFN5_9BACT</name>
<feature type="site" description="Interaction with substrate tRNA" evidence="10">
    <location>
        <position position="120"/>
    </location>
</feature>
<dbReference type="EC" id="2.5.1.75" evidence="10"/>
<evidence type="ECO:0000256" key="11">
    <source>
        <dbReference type="RuleBase" id="RU003783"/>
    </source>
</evidence>
<dbReference type="InterPro" id="IPR039657">
    <property type="entry name" value="Dimethylallyltransferase"/>
</dbReference>
<organism evidence="14 15">
    <name type="scientific">Candidatus Shapirobacteria bacterium CG11_big_fil_rev_8_21_14_0_20_40_12</name>
    <dbReference type="NCBI Taxonomy" id="1974889"/>
    <lineage>
        <taxon>Bacteria</taxon>
        <taxon>Candidatus Shapironibacteriota</taxon>
    </lineage>
</organism>
<dbReference type="PANTHER" id="PTHR11088">
    <property type="entry name" value="TRNA DIMETHYLALLYLTRANSFERASE"/>
    <property type="match status" value="1"/>
</dbReference>
<sequence length="313" mass="36549">MNNMNKLLIICGPTATGKTKLGIDLAKKFNGEIISADSRQVYRGMDIGTGKDDLKTWLIDVAKPDFRFNVADYKKYADIAIEDILSRNKLPIIVGGTGFYIKAVTEGIETIGVEPDWELRAKLANYRINELRIVLEKIDPKRWQKMNESDRQNPRRLVRAIEIAQNKKQNTKYLPCSPRGVAGRPAGKIQNTKKDTLFIGLTSPYKFLYQRIDRRVEARVEAGLEEEIRSLLKKGYTWENSALGTTLAYNEWRPYFENQKNKEEVIKKWKFDEHGYARRQMTWFRKQPKINWFDINKQNFQEEVEKKVGNWYS</sequence>
<comment type="caution">
    <text evidence="14">The sequence shown here is derived from an EMBL/GenBank/DDBJ whole genome shotgun (WGS) entry which is preliminary data.</text>
</comment>
<evidence type="ECO:0000256" key="9">
    <source>
        <dbReference type="ARBA" id="ARBA00049563"/>
    </source>
</evidence>
<keyword evidence="5 10" id="KW-0819">tRNA processing</keyword>
<dbReference type="NCBIfam" id="TIGR00174">
    <property type="entry name" value="miaA"/>
    <property type="match status" value="1"/>
</dbReference>
<evidence type="ECO:0000313" key="15">
    <source>
        <dbReference type="Proteomes" id="UP000231371"/>
    </source>
</evidence>
<comment type="subunit">
    <text evidence="10">Monomer.</text>
</comment>
<evidence type="ECO:0000256" key="1">
    <source>
        <dbReference type="ARBA" id="ARBA00001946"/>
    </source>
</evidence>
<comment type="function">
    <text evidence="2 10 12">Catalyzes the transfer of a dimethylallyl group onto the adenine at position 37 in tRNAs that read codons beginning with uridine, leading to the formation of N6-(dimethylallyl)adenosine (i(6)A).</text>
</comment>
<evidence type="ECO:0000256" key="10">
    <source>
        <dbReference type="HAMAP-Rule" id="MF_00185"/>
    </source>
</evidence>
<feature type="binding site" evidence="10">
    <location>
        <begin position="12"/>
        <end position="19"/>
    </location>
    <ligand>
        <name>ATP</name>
        <dbReference type="ChEBI" id="CHEBI:30616"/>
    </ligand>
</feature>
<reference evidence="14 15" key="1">
    <citation type="submission" date="2017-09" db="EMBL/GenBank/DDBJ databases">
        <title>Depth-based differentiation of microbial function through sediment-hosted aquifers and enrichment of novel symbionts in the deep terrestrial subsurface.</title>
        <authorList>
            <person name="Probst A.J."/>
            <person name="Ladd B."/>
            <person name="Jarett J.K."/>
            <person name="Geller-Mcgrath D.E."/>
            <person name="Sieber C.M."/>
            <person name="Emerson J.B."/>
            <person name="Anantharaman K."/>
            <person name="Thomas B.C."/>
            <person name="Malmstrom R."/>
            <person name="Stieglmeier M."/>
            <person name="Klingl A."/>
            <person name="Woyke T."/>
            <person name="Ryan C.M."/>
            <person name="Banfield J.F."/>
        </authorList>
    </citation>
    <scope>NUCLEOTIDE SEQUENCE [LARGE SCALE GENOMIC DNA]</scope>
    <source>
        <strain evidence="14">CG11_big_fil_rev_8_21_14_0_20_40_12</strain>
    </source>
</reference>
<dbReference type="SUPFAM" id="SSF52540">
    <property type="entry name" value="P-loop containing nucleoside triphosphate hydrolases"/>
    <property type="match status" value="2"/>
</dbReference>
<evidence type="ECO:0000313" key="14">
    <source>
        <dbReference type="EMBL" id="PIQ70059.1"/>
    </source>
</evidence>
<dbReference type="Proteomes" id="UP000231371">
    <property type="component" value="Unassembled WGS sequence"/>
</dbReference>
<dbReference type="HAMAP" id="MF_00185">
    <property type="entry name" value="IPP_trans"/>
    <property type="match status" value="1"/>
</dbReference>
<evidence type="ECO:0000256" key="13">
    <source>
        <dbReference type="RuleBase" id="RU003785"/>
    </source>
</evidence>
<feature type="binding site" evidence="10">
    <location>
        <begin position="14"/>
        <end position="19"/>
    </location>
    <ligand>
        <name>substrate</name>
    </ligand>
</feature>
<dbReference type="Pfam" id="PF01715">
    <property type="entry name" value="IPPT"/>
    <property type="match status" value="1"/>
</dbReference>
<feature type="region of interest" description="Interaction with substrate tRNA" evidence="10">
    <location>
        <begin position="37"/>
        <end position="40"/>
    </location>
</feature>
<dbReference type="AlphaFoldDB" id="A0A2H0KFN5"/>
<comment type="caution">
    <text evidence="10">Lacks conserved residue(s) required for the propagation of feature annotation.</text>
</comment>
<keyword evidence="4 10" id="KW-0808">Transferase</keyword>
<dbReference type="GO" id="GO:0006400">
    <property type="term" value="P:tRNA modification"/>
    <property type="evidence" value="ECO:0007669"/>
    <property type="project" value="TreeGrafter"/>
</dbReference>
<gene>
    <name evidence="10" type="primary">miaA</name>
    <name evidence="14" type="ORF">COV89_02565</name>
</gene>
<keyword evidence="8 10" id="KW-0460">Magnesium</keyword>
<dbReference type="GO" id="GO:0052381">
    <property type="term" value="F:tRNA dimethylallyltransferase activity"/>
    <property type="evidence" value="ECO:0007669"/>
    <property type="project" value="UniProtKB-UniRule"/>
</dbReference>
<dbReference type="InterPro" id="IPR027417">
    <property type="entry name" value="P-loop_NTPase"/>
</dbReference>
<proteinExistence type="inferred from homology"/>
<comment type="similarity">
    <text evidence="3 10 13">Belongs to the IPP transferase family.</text>
</comment>
<dbReference type="GO" id="GO:0005524">
    <property type="term" value="F:ATP binding"/>
    <property type="evidence" value="ECO:0007669"/>
    <property type="project" value="UniProtKB-UniRule"/>
</dbReference>
<evidence type="ECO:0000256" key="6">
    <source>
        <dbReference type="ARBA" id="ARBA00022741"/>
    </source>
</evidence>
<dbReference type="PANTHER" id="PTHR11088:SF60">
    <property type="entry name" value="TRNA DIMETHYLALLYLTRANSFERASE"/>
    <property type="match status" value="1"/>
</dbReference>
<evidence type="ECO:0000256" key="12">
    <source>
        <dbReference type="RuleBase" id="RU003784"/>
    </source>
</evidence>
<dbReference type="Gene3D" id="1.10.20.140">
    <property type="match status" value="1"/>
</dbReference>
<evidence type="ECO:0000256" key="5">
    <source>
        <dbReference type="ARBA" id="ARBA00022694"/>
    </source>
</evidence>
<protein>
    <recommendedName>
        <fullName evidence="10">tRNA dimethylallyltransferase</fullName>
        <ecNumber evidence="10">2.5.1.75</ecNumber>
    </recommendedName>
    <alternativeName>
        <fullName evidence="10">Dimethylallyl diphosphate:tRNA dimethylallyltransferase</fullName>
        <shortName evidence="10">DMAPP:tRNA dimethylallyltransferase</shortName>
        <shortName evidence="10">DMATase</shortName>
    </alternativeName>
    <alternativeName>
        <fullName evidence="10">Isopentenyl-diphosphate:tRNA isopentenyltransferase</fullName>
        <shortName evidence="10">IPP transferase</shortName>
        <shortName evidence="10">IPPT</shortName>
        <shortName evidence="10">IPTase</shortName>
    </alternativeName>
</protein>
<dbReference type="InterPro" id="IPR018022">
    <property type="entry name" value="IPT"/>
</dbReference>
<evidence type="ECO:0000256" key="3">
    <source>
        <dbReference type="ARBA" id="ARBA00005842"/>
    </source>
</evidence>
<comment type="cofactor">
    <cofactor evidence="1 10">
        <name>Mg(2+)</name>
        <dbReference type="ChEBI" id="CHEBI:18420"/>
    </cofactor>
</comment>
<evidence type="ECO:0000256" key="4">
    <source>
        <dbReference type="ARBA" id="ARBA00022679"/>
    </source>
</evidence>
<feature type="site" description="Interaction with substrate tRNA" evidence="10">
    <location>
        <position position="97"/>
    </location>
</feature>
<evidence type="ECO:0000256" key="8">
    <source>
        <dbReference type="ARBA" id="ARBA00022842"/>
    </source>
</evidence>
<accession>A0A2H0KFN5</accession>
<dbReference type="Gene3D" id="3.40.50.300">
    <property type="entry name" value="P-loop containing nucleotide triphosphate hydrolases"/>
    <property type="match status" value="1"/>
</dbReference>
<evidence type="ECO:0000256" key="2">
    <source>
        <dbReference type="ARBA" id="ARBA00003213"/>
    </source>
</evidence>
<keyword evidence="7 10" id="KW-0067">ATP-binding</keyword>
<evidence type="ECO:0000256" key="7">
    <source>
        <dbReference type="ARBA" id="ARBA00022840"/>
    </source>
</evidence>
<comment type="catalytic activity">
    <reaction evidence="9 10 11">
        <text>adenosine(37) in tRNA + dimethylallyl diphosphate = N(6)-dimethylallyladenosine(37) in tRNA + diphosphate</text>
        <dbReference type="Rhea" id="RHEA:26482"/>
        <dbReference type="Rhea" id="RHEA-COMP:10162"/>
        <dbReference type="Rhea" id="RHEA-COMP:10375"/>
        <dbReference type="ChEBI" id="CHEBI:33019"/>
        <dbReference type="ChEBI" id="CHEBI:57623"/>
        <dbReference type="ChEBI" id="CHEBI:74411"/>
        <dbReference type="ChEBI" id="CHEBI:74415"/>
        <dbReference type="EC" id="2.5.1.75"/>
    </reaction>
</comment>
<keyword evidence="6 10" id="KW-0547">Nucleotide-binding</keyword>
<dbReference type="EMBL" id="PCVI01000041">
    <property type="protein sequence ID" value="PIQ70059.1"/>
    <property type="molecule type" value="Genomic_DNA"/>
</dbReference>